<keyword evidence="4" id="KW-0808">Transferase</keyword>
<dbReference type="SUPFAM" id="SSF55874">
    <property type="entry name" value="ATPase domain of HSP90 chaperone/DNA topoisomerase II/histidine kinase"/>
    <property type="match status" value="2"/>
</dbReference>
<name>A0ABV2K608_SPOPS</name>
<feature type="domain" description="Response regulatory" evidence="12">
    <location>
        <begin position="690"/>
        <end position="806"/>
    </location>
</feature>
<dbReference type="PROSITE" id="PS50109">
    <property type="entry name" value="HIS_KIN"/>
    <property type="match status" value="2"/>
</dbReference>
<dbReference type="EC" id="2.7.13.3" evidence="2"/>
<dbReference type="SUPFAM" id="SSF52172">
    <property type="entry name" value="CheY-like"/>
    <property type="match status" value="1"/>
</dbReference>
<feature type="domain" description="Histidine kinase" evidence="11">
    <location>
        <begin position="827"/>
        <end position="1016"/>
    </location>
</feature>
<comment type="catalytic activity">
    <reaction evidence="1">
        <text>ATP + protein L-histidine = ADP + protein N-phospho-L-histidine.</text>
        <dbReference type="EC" id="2.7.13.3"/>
    </reaction>
</comment>
<dbReference type="InterPro" id="IPR011006">
    <property type="entry name" value="CheY-like_superfamily"/>
</dbReference>
<feature type="domain" description="Histidine kinase" evidence="11">
    <location>
        <begin position="439"/>
        <end position="656"/>
    </location>
</feature>
<keyword evidence="6 13" id="KW-0418">Kinase</keyword>
<feature type="transmembrane region" description="Helical" evidence="10">
    <location>
        <begin position="388"/>
        <end position="409"/>
    </location>
</feature>
<feature type="modified residue" description="4-aspartylphosphate" evidence="9">
    <location>
        <position position="739"/>
    </location>
</feature>
<dbReference type="Pfam" id="PF02518">
    <property type="entry name" value="HATPase_c"/>
    <property type="match status" value="2"/>
</dbReference>
<proteinExistence type="predicted"/>
<dbReference type="Pfam" id="PF06580">
    <property type="entry name" value="His_kinase"/>
    <property type="match status" value="1"/>
</dbReference>
<dbReference type="SMART" id="SM00388">
    <property type="entry name" value="HisKA"/>
    <property type="match status" value="1"/>
</dbReference>
<dbReference type="InterPro" id="IPR005467">
    <property type="entry name" value="His_kinase_dom"/>
</dbReference>
<dbReference type="RefSeq" id="WP_354312068.1">
    <property type="nucleotide sequence ID" value="NZ_JBEPME010000001.1"/>
</dbReference>
<accession>A0ABV2K608</accession>
<keyword evidence="10" id="KW-1133">Transmembrane helix</keyword>
<dbReference type="CDD" id="cd17574">
    <property type="entry name" value="REC_OmpR"/>
    <property type="match status" value="1"/>
</dbReference>
<dbReference type="PRINTS" id="PR00344">
    <property type="entry name" value="BCTRLSENSOR"/>
</dbReference>
<dbReference type="Gene3D" id="2.60.120.260">
    <property type="entry name" value="Galactose-binding domain-like"/>
    <property type="match status" value="1"/>
</dbReference>
<dbReference type="SUPFAM" id="SSF49785">
    <property type="entry name" value="Galactose-binding domain-like"/>
    <property type="match status" value="1"/>
</dbReference>
<dbReference type="InterPro" id="IPR010559">
    <property type="entry name" value="Sig_transdc_His_kin_internal"/>
</dbReference>
<dbReference type="CDD" id="cd00082">
    <property type="entry name" value="HisKA"/>
    <property type="match status" value="1"/>
</dbReference>
<comment type="caution">
    <text evidence="13">The sequence shown here is derived from an EMBL/GenBank/DDBJ whole genome shotgun (WGS) entry which is preliminary data.</text>
</comment>
<dbReference type="PANTHER" id="PTHR43547:SF2">
    <property type="entry name" value="HYBRID SIGNAL TRANSDUCTION HISTIDINE KINASE C"/>
    <property type="match status" value="1"/>
</dbReference>
<protein>
    <recommendedName>
        <fullName evidence="2">histidine kinase</fullName>
        <ecNumber evidence="2">2.7.13.3</ecNumber>
    </recommendedName>
</protein>
<feature type="transmembrane region" description="Helical" evidence="10">
    <location>
        <begin position="7"/>
        <end position="27"/>
    </location>
</feature>
<dbReference type="Gene3D" id="3.30.565.10">
    <property type="entry name" value="Histidine kinase-like ATPase, C-terminal domain"/>
    <property type="match status" value="2"/>
</dbReference>
<dbReference type="SMART" id="SM00387">
    <property type="entry name" value="HATPase_c"/>
    <property type="match status" value="2"/>
</dbReference>
<dbReference type="Pfam" id="PF07695">
    <property type="entry name" value="7TMR-DISM_7TM"/>
    <property type="match status" value="1"/>
</dbReference>
<feature type="transmembrane region" description="Helical" evidence="10">
    <location>
        <begin position="335"/>
        <end position="356"/>
    </location>
</feature>
<evidence type="ECO:0000313" key="13">
    <source>
        <dbReference type="EMBL" id="MET3655473.1"/>
    </source>
</evidence>
<evidence type="ECO:0000256" key="8">
    <source>
        <dbReference type="ARBA" id="ARBA00023012"/>
    </source>
</evidence>
<dbReference type="Gene3D" id="3.40.50.2300">
    <property type="match status" value="1"/>
</dbReference>
<dbReference type="SMART" id="SM00448">
    <property type="entry name" value="REC"/>
    <property type="match status" value="1"/>
</dbReference>
<keyword evidence="14" id="KW-1185">Reference proteome</keyword>
<keyword evidence="7" id="KW-0067">ATP-binding</keyword>
<organism evidence="13 14">
    <name type="scientific">Sporosarcina psychrophila</name>
    <name type="common">Bacillus psychrophilus</name>
    <dbReference type="NCBI Taxonomy" id="1476"/>
    <lineage>
        <taxon>Bacteria</taxon>
        <taxon>Bacillati</taxon>
        <taxon>Bacillota</taxon>
        <taxon>Bacilli</taxon>
        <taxon>Bacillales</taxon>
        <taxon>Caryophanaceae</taxon>
        <taxon>Sporosarcina</taxon>
    </lineage>
</organism>
<feature type="transmembrane region" description="Helical" evidence="10">
    <location>
        <begin position="215"/>
        <end position="234"/>
    </location>
</feature>
<dbReference type="InterPro" id="IPR036097">
    <property type="entry name" value="HisK_dim/P_sf"/>
</dbReference>
<feature type="transmembrane region" description="Helical" evidence="10">
    <location>
        <begin position="305"/>
        <end position="329"/>
    </location>
</feature>
<evidence type="ECO:0000259" key="12">
    <source>
        <dbReference type="PROSITE" id="PS50110"/>
    </source>
</evidence>
<evidence type="ECO:0000256" key="1">
    <source>
        <dbReference type="ARBA" id="ARBA00000085"/>
    </source>
</evidence>
<feature type="transmembrane region" description="Helical" evidence="10">
    <location>
        <begin position="363"/>
        <end position="382"/>
    </location>
</feature>
<dbReference type="InterPro" id="IPR003594">
    <property type="entry name" value="HATPase_dom"/>
</dbReference>
<feature type="transmembrane region" description="Helical" evidence="10">
    <location>
        <begin position="273"/>
        <end position="293"/>
    </location>
</feature>
<dbReference type="PANTHER" id="PTHR43547">
    <property type="entry name" value="TWO-COMPONENT HISTIDINE KINASE"/>
    <property type="match status" value="1"/>
</dbReference>
<dbReference type="GO" id="GO:0016301">
    <property type="term" value="F:kinase activity"/>
    <property type="evidence" value="ECO:0007669"/>
    <property type="project" value="UniProtKB-KW"/>
</dbReference>
<keyword evidence="3 9" id="KW-0597">Phosphoprotein</keyword>
<dbReference type="InterPro" id="IPR003661">
    <property type="entry name" value="HisK_dim/P_dom"/>
</dbReference>
<dbReference type="Gene3D" id="1.10.287.130">
    <property type="match status" value="1"/>
</dbReference>
<evidence type="ECO:0000313" key="14">
    <source>
        <dbReference type="Proteomes" id="UP001549104"/>
    </source>
</evidence>
<dbReference type="InterPro" id="IPR008979">
    <property type="entry name" value="Galactose-bd-like_sf"/>
</dbReference>
<keyword evidence="8" id="KW-0902">Two-component regulatory system</keyword>
<dbReference type="Pfam" id="PF00072">
    <property type="entry name" value="Response_reg"/>
    <property type="match status" value="1"/>
</dbReference>
<evidence type="ECO:0000256" key="9">
    <source>
        <dbReference type="PROSITE-ProRule" id="PRU00169"/>
    </source>
</evidence>
<keyword evidence="5" id="KW-0547">Nucleotide-binding</keyword>
<evidence type="ECO:0000256" key="10">
    <source>
        <dbReference type="SAM" id="Phobius"/>
    </source>
</evidence>
<gene>
    <name evidence="13" type="ORF">ABIC55_000557</name>
</gene>
<dbReference type="EMBL" id="JBEPME010000001">
    <property type="protein sequence ID" value="MET3655473.1"/>
    <property type="molecule type" value="Genomic_DNA"/>
</dbReference>
<dbReference type="Pfam" id="PF00512">
    <property type="entry name" value="HisKA"/>
    <property type="match status" value="1"/>
</dbReference>
<evidence type="ECO:0000259" key="11">
    <source>
        <dbReference type="PROSITE" id="PS50109"/>
    </source>
</evidence>
<evidence type="ECO:0000256" key="5">
    <source>
        <dbReference type="ARBA" id="ARBA00022741"/>
    </source>
</evidence>
<keyword evidence="10" id="KW-0472">Membrane</keyword>
<evidence type="ECO:0000256" key="3">
    <source>
        <dbReference type="ARBA" id="ARBA00022553"/>
    </source>
</evidence>
<evidence type="ECO:0000256" key="4">
    <source>
        <dbReference type="ARBA" id="ARBA00022679"/>
    </source>
</evidence>
<keyword evidence="10" id="KW-0812">Transmembrane</keyword>
<sequence>MNNKKIIMVVGIYLILLVGLRFAWIGYHSSSDSPKASDGVLDLRDMEFTDDVAFPIDGEWVFFKGQLVDPKSTEEQLNGMDRTGITVPGDWRKTQADKNGSTTRHGTYQLRILLNEHQKQLFTLQIQEIKSSSTVFINGEKVAGMGHVGGNSSTSAHDYRPYEVIVEVGLEEINLMIHVSNYEANNIGGITKSLQFGTSQAVKQVQMLSLFKRSIVAGMLLIHGVYMLIIFCFFARKKVMIYLAFTFLFGGLATLLSVDKVLLYLFPAISWEWWYKFTYLSYASSAFFMLQYCKTIIAELSTKKIILFRYFAALNIIYCVYIICVLMEYRVMAGYLFTIIMIFIPLIVPFVLLKVVLRRGSDVIYLLIAITSVLSSLIWGWIKSNGLLTFPYYPFEFMIGVICFAIFWFKNHFQSAEESKKLAVKLQKINKRKDEFLANTSHELRNPLHGIINISRTIYESEKNLSDDNKENLQILMTVGRRMSMILNDLLDIEKLKEDGINLKTEEVNLSAVVSGVFDMLYFMKEGKNITFVNTIPDTFPSVVADENRLFQILFNLVHNAIKYSGGENIIVSVERVKGWAMIHVEDNGIGMDEETMKSIFEPYERVDSSMTAIAGGLGLGLSICKQLTKLQGGTLSVKSSVGKGSKFTFTLPVGSLQAPVTLIDQPISLNVAEISSKKTKPSSNKGFPRLLVVDDDPLNLAIMEQILLAEQYEVFTCTSGKEALVLLDKGTWDLIISDVMMPNMSGYELTRKIRERYTISELPILLLTARTQPEDIQTGFHCGANDYVTKPVEKLELTTRVRSLTNLRNSINKRVRMEAAWLQAQIQPHFLFNTLNTIAALSEIDPPKMMQLLDRFGKYLHASFAIQNLNQVVPLENEIDLVRSYVYIEQERFGDRLNVVWEIDNVKVIQIPPLSIQTIVENAINHGVLKRPEGGTVRIQIKGQREYIEITVADDGVGIAEGELENLLINNSDGNRGIGLLNTDKRLKQLYGAGLDITSSSNLGTAVRFNIPKEE</sequence>
<dbReference type="SUPFAM" id="SSF47384">
    <property type="entry name" value="Homodimeric domain of signal transducing histidine kinase"/>
    <property type="match status" value="1"/>
</dbReference>
<dbReference type="Proteomes" id="UP001549104">
    <property type="component" value="Unassembled WGS sequence"/>
</dbReference>
<evidence type="ECO:0000256" key="7">
    <source>
        <dbReference type="ARBA" id="ARBA00022840"/>
    </source>
</evidence>
<dbReference type="InterPro" id="IPR011623">
    <property type="entry name" value="7TMR_DISM_rcpt_extracell_dom1"/>
</dbReference>
<evidence type="ECO:0000256" key="2">
    <source>
        <dbReference type="ARBA" id="ARBA00012438"/>
    </source>
</evidence>
<reference evidence="13 14" key="1">
    <citation type="submission" date="2024-06" db="EMBL/GenBank/DDBJ databases">
        <title>Sorghum-associated microbial communities from plants grown in Nebraska, USA.</title>
        <authorList>
            <person name="Schachtman D."/>
        </authorList>
    </citation>
    <scope>NUCLEOTIDE SEQUENCE [LARGE SCALE GENOMIC DNA]</scope>
    <source>
        <strain evidence="13 14">1288</strain>
    </source>
</reference>
<evidence type="ECO:0000256" key="6">
    <source>
        <dbReference type="ARBA" id="ARBA00022777"/>
    </source>
</evidence>
<dbReference type="PROSITE" id="PS50110">
    <property type="entry name" value="RESPONSE_REGULATORY"/>
    <property type="match status" value="1"/>
</dbReference>
<feature type="transmembrane region" description="Helical" evidence="10">
    <location>
        <begin position="241"/>
        <end position="267"/>
    </location>
</feature>
<dbReference type="InterPro" id="IPR004358">
    <property type="entry name" value="Sig_transdc_His_kin-like_C"/>
</dbReference>
<dbReference type="InterPro" id="IPR001789">
    <property type="entry name" value="Sig_transdc_resp-reg_receiver"/>
</dbReference>
<dbReference type="InterPro" id="IPR036890">
    <property type="entry name" value="HATPase_C_sf"/>
</dbReference>